<dbReference type="EMBL" id="RBAK01000020">
    <property type="protein sequence ID" value="RKN38636.1"/>
    <property type="molecule type" value="Genomic_DNA"/>
</dbReference>
<dbReference type="AlphaFoldDB" id="A0A3A9YTR1"/>
<evidence type="ECO:0000313" key="1">
    <source>
        <dbReference type="EMBL" id="RKN38636.1"/>
    </source>
</evidence>
<gene>
    <name evidence="1" type="ORF">D7223_30385</name>
</gene>
<proteinExistence type="predicted"/>
<evidence type="ECO:0000313" key="2">
    <source>
        <dbReference type="Proteomes" id="UP000281726"/>
    </source>
</evidence>
<dbReference type="Proteomes" id="UP000281726">
    <property type="component" value="Unassembled WGS sequence"/>
</dbReference>
<keyword evidence="2" id="KW-1185">Reference proteome</keyword>
<protein>
    <submittedName>
        <fullName evidence="1">Uncharacterized protein</fullName>
    </submittedName>
</protein>
<organism evidence="1 2">
    <name type="scientific">Micromonospora endolithica</name>
    <dbReference type="NCBI Taxonomy" id="230091"/>
    <lineage>
        <taxon>Bacteria</taxon>
        <taxon>Bacillati</taxon>
        <taxon>Actinomycetota</taxon>
        <taxon>Actinomycetes</taxon>
        <taxon>Micromonosporales</taxon>
        <taxon>Micromonosporaceae</taxon>
        <taxon>Micromonospora</taxon>
    </lineage>
</organism>
<sequence>MIVASLSAVPGAGGTSAGGCDGELWIFSNAPPIATGPNGRVTGADLAAAMVARTAEDATCTGPADGRRR</sequence>
<accession>A0A3A9YTR1</accession>
<reference evidence="1 2" key="1">
    <citation type="journal article" date="2004" name="Syst. Appl. Microbiol.">
        <title>Cryptoendolithic actinomycetes from antarctic sandstone rock samples: Micromonospora endolithica sp. nov. and two isolates related to Micromonospora coerulea Jensen 1932.</title>
        <authorList>
            <person name="Hirsch P."/>
            <person name="Mevs U."/>
            <person name="Kroppenstedt R.M."/>
            <person name="Schumann P."/>
            <person name="Stackebrandt E."/>
        </authorList>
    </citation>
    <scope>NUCLEOTIDE SEQUENCE [LARGE SCALE GENOMIC DNA]</scope>
    <source>
        <strain evidence="1 2">JCM 12677</strain>
    </source>
</reference>
<comment type="caution">
    <text evidence="1">The sequence shown here is derived from an EMBL/GenBank/DDBJ whole genome shotgun (WGS) entry which is preliminary data.</text>
</comment>
<name>A0A3A9YTR1_9ACTN</name>